<dbReference type="STRING" id="479433.Caci_1153"/>
<proteinExistence type="predicted"/>
<dbReference type="HOGENOM" id="CLU_1616460_0_0_11"/>
<keyword evidence="2" id="KW-1185">Reference proteome</keyword>
<dbReference type="OrthoDB" id="2660825at2"/>
<protein>
    <submittedName>
        <fullName evidence="1">Uncharacterized protein</fullName>
    </submittedName>
</protein>
<dbReference type="EMBL" id="CP001700">
    <property type="protein sequence ID" value="ACU70079.1"/>
    <property type="molecule type" value="Genomic_DNA"/>
</dbReference>
<dbReference type="AlphaFoldDB" id="C7Q5Y2"/>
<dbReference type="RefSeq" id="WP_012785373.1">
    <property type="nucleotide sequence ID" value="NC_013131.1"/>
</dbReference>
<dbReference type="Proteomes" id="UP000000851">
    <property type="component" value="Chromosome"/>
</dbReference>
<sequence length="176" mass="20070">MGYTTEFTGAVTVEPPLNTHEISYLRRFVGTRRMDRELGPYYCGTGHMGQDEEPDIRDYDKAGFGQPGLWCKWEPTDDGSRIRWNQAEKFYNSEEWMAYLIRTFLMPGAALAAELASRVEGHYYAPEFAHFTFDHVVNGAIDADGEEVDDLWQLVVTDNEVTTRDMGPGPIYVDEP</sequence>
<accession>C7Q5Y2</accession>
<reference evidence="1 2" key="1">
    <citation type="journal article" date="2009" name="Stand. Genomic Sci.">
        <title>Complete genome sequence of Catenulispora acidiphila type strain (ID 139908).</title>
        <authorList>
            <person name="Copeland A."/>
            <person name="Lapidus A."/>
            <person name="Glavina Del Rio T."/>
            <person name="Nolan M."/>
            <person name="Lucas S."/>
            <person name="Chen F."/>
            <person name="Tice H."/>
            <person name="Cheng J.F."/>
            <person name="Bruce D."/>
            <person name="Goodwin L."/>
            <person name="Pitluck S."/>
            <person name="Mikhailova N."/>
            <person name="Pati A."/>
            <person name="Ivanova N."/>
            <person name="Mavromatis K."/>
            <person name="Chen A."/>
            <person name="Palaniappan K."/>
            <person name="Chain P."/>
            <person name="Land M."/>
            <person name="Hauser L."/>
            <person name="Chang Y.J."/>
            <person name="Jeffries C.D."/>
            <person name="Chertkov O."/>
            <person name="Brettin T."/>
            <person name="Detter J.C."/>
            <person name="Han C."/>
            <person name="Ali Z."/>
            <person name="Tindall B.J."/>
            <person name="Goker M."/>
            <person name="Bristow J."/>
            <person name="Eisen J.A."/>
            <person name="Markowitz V."/>
            <person name="Hugenholtz P."/>
            <person name="Kyrpides N.C."/>
            <person name="Klenk H.P."/>
        </authorList>
    </citation>
    <scope>NUCLEOTIDE SEQUENCE [LARGE SCALE GENOMIC DNA]</scope>
    <source>
        <strain evidence="2">DSM 44928 / JCM 14897 / NBRC 102108 / NRRL B-24433 / ID139908</strain>
    </source>
</reference>
<dbReference type="eggNOG" id="ENOG50334HZ">
    <property type="taxonomic scope" value="Bacteria"/>
</dbReference>
<evidence type="ECO:0000313" key="1">
    <source>
        <dbReference type="EMBL" id="ACU70079.1"/>
    </source>
</evidence>
<gene>
    <name evidence="1" type="ordered locus">Caci_1153</name>
</gene>
<dbReference type="InParanoid" id="C7Q5Y2"/>
<evidence type="ECO:0000313" key="2">
    <source>
        <dbReference type="Proteomes" id="UP000000851"/>
    </source>
</evidence>
<dbReference type="KEGG" id="cai:Caci_1153"/>
<name>C7Q5Y2_CATAD</name>
<organism evidence="1 2">
    <name type="scientific">Catenulispora acidiphila (strain DSM 44928 / JCM 14897 / NBRC 102108 / NRRL B-24433 / ID139908)</name>
    <dbReference type="NCBI Taxonomy" id="479433"/>
    <lineage>
        <taxon>Bacteria</taxon>
        <taxon>Bacillati</taxon>
        <taxon>Actinomycetota</taxon>
        <taxon>Actinomycetes</taxon>
        <taxon>Catenulisporales</taxon>
        <taxon>Catenulisporaceae</taxon>
        <taxon>Catenulispora</taxon>
    </lineage>
</organism>